<evidence type="ECO:0000256" key="2">
    <source>
        <dbReference type="ARBA" id="ARBA00002803"/>
    </source>
</evidence>
<dbReference type="GO" id="GO:0004746">
    <property type="term" value="F:riboflavin synthase activity"/>
    <property type="evidence" value="ECO:0007669"/>
    <property type="project" value="UniProtKB-UniRule"/>
</dbReference>
<dbReference type="RefSeq" id="WP_124783876.1">
    <property type="nucleotide sequence ID" value="NZ_CP034171.1"/>
</dbReference>
<evidence type="ECO:0000256" key="7">
    <source>
        <dbReference type="ARBA" id="ARBA00022679"/>
    </source>
</evidence>
<dbReference type="EC" id="2.5.1.9" evidence="4 9"/>
<comment type="catalytic activity">
    <reaction evidence="1">
        <text>2 6,7-dimethyl-8-(1-D-ribityl)lumazine + H(+) = 5-amino-6-(D-ribitylamino)uracil + riboflavin</text>
        <dbReference type="Rhea" id="RHEA:20772"/>
        <dbReference type="ChEBI" id="CHEBI:15378"/>
        <dbReference type="ChEBI" id="CHEBI:15934"/>
        <dbReference type="ChEBI" id="CHEBI:57986"/>
        <dbReference type="ChEBI" id="CHEBI:58201"/>
        <dbReference type="EC" id="2.5.1.9"/>
    </reaction>
</comment>
<dbReference type="InterPro" id="IPR017938">
    <property type="entry name" value="Riboflavin_synthase-like_b-brl"/>
</dbReference>
<evidence type="ECO:0000256" key="5">
    <source>
        <dbReference type="ARBA" id="ARBA00013950"/>
    </source>
</evidence>
<dbReference type="InterPro" id="IPR023366">
    <property type="entry name" value="ATP_synth_asu-like_sf"/>
</dbReference>
<dbReference type="Proteomes" id="UP000282297">
    <property type="component" value="Chromosome"/>
</dbReference>
<feature type="domain" description="Lumazine-binding" evidence="11">
    <location>
        <begin position="96"/>
        <end position="192"/>
    </location>
</feature>
<comment type="function">
    <text evidence="2">Catalyzes the dismutation of two molecules of 6,7-dimethyl-8-ribityllumazine, resulting in the formation of riboflavin and 5-amino-6-(D-ribitylamino)uracil.</text>
</comment>
<keyword evidence="6" id="KW-0686">Riboflavin biosynthesis</keyword>
<protein>
    <recommendedName>
        <fullName evidence="5 9">Riboflavin synthase</fullName>
        <ecNumber evidence="4 9">2.5.1.9</ecNumber>
    </recommendedName>
</protein>
<dbReference type="CDD" id="cd00402">
    <property type="entry name" value="Riboflavin_synthase_like"/>
    <property type="match status" value="1"/>
</dbReference>
<proteinExistence type="predicted"/>
<evidence type="ECO:0000256" key="9">
    <source>
        <dbReference type="NCBIfam" id="TIGR00187"/>
    </source>
</evidence>
<evidence type="ECO:0000259" key="11">
    <source>
        <dbReference type="PROSITE" id="PS51177"/>
    </source>
</evidence>
<dbReference type="Pfam" id="PF00677">
    <property type="entry name" value="Lum_binding"/>
    <property type="match status" value="2"/>
</dbReference>
<dbReference type="PANTHER" id="PTHR21098:SF12">
    <property type="entry name" value="RIBOFLAVIN SYNTHASE"/>
    <property type="match status" value="1"/>
</dbReference>
<dbReference type="PROSITE" id="PS51177">
    <property type="entry name" value="LUMAZINE_BIND"/>
    <property type="match status" value="2"/>
</dbReference>
<evidence type="ECO:0000256" key="6">
    <source>
        <dbReference type="ARBA" id="ARBA00022619"/>
    </source>
</evidence>
<gene>
    <name evidence="12" type="ORF">EIH08_01740</name>
</gene>
<dbReference type="EMBL" id="CP034171">
    <property type="protein sequence ID" value="AZI19613.1"/>
    <property type="molecule type" value="Genomic_DNA"/>
</dbReference>
<accession>A0A3G8WGE4</accession>
<dbReference type="InterPro" id="IPR026017">
    <property type="entry name" value="Lumazine-bd_dom"/>
</dbReference>
<comment type="pathway">
    <text evidence="3">Cofactor biosynthesis; riboflavin biosynthesis; riboflavin from 2-hydroxy-3-oxobutyl phosphate and 5-amino-6-(D-ribitylamino)uracil: step 2/2.</text>
</comment>
<keyword evidence="7 12" id="KW-0808">Transferase</keyword>
<dbReference type="PANTHER" id="PTHR21098">
    <property type="entry name" value="RIBOFLAVIN SYNTHASE ALPHA CHAIN"/>
    <property type="match status" value="1"/>
</dbReference>
<feature type="domain" description="Lumazine-binding" evidence="11">
    <location>
        <begin position="1"/>
        <end position="95"/>
    </location>
</feature>
<feature type="repeat" description="Lumazine-binding" evidence="10">
    <location>
        <begin position="1"/>
        <end position="95"/>
    </location>
</feature>
<dbReference type="PIRSF" id="PIRSF000498">
    <property type="entry name" value="Riboflavin_syn_A"/>
    <property type="match status" value="1"/>
</dbReference>
<evidence type="ECO:0000256" key="3">
    <source>
        <dbReference type="ARBA" id="ARBA00004887"/>
    </source>
</evidence>
<sequence>MFTGIIEAVGKVENIEKSGSNINFTLSCPFTGELKIDQSLAHNGCCLTVVEISGSNYVVTAIDETLEKTNLGNWEVGTVVNLERCMKMDARLDGHIVQGHVDKTGEVIAVGDKDGSYYVTVQYDAGGGFITVPQGSIAVNGISLTVADSGENQFSVAIIPYTWEFTNMKFLKVGDKVNLEFDIIGKYIAKLMSKQNAIKP</sequence>
<dbReference type="FunFam" id="2.40.30.20:FF:000003">
    <property type="entry name" value="Riboflavin synthase, alpha subunit"/>
    <property type="match status" value="1"/>
</dbReference>
<evidence type="ECO:0000256" key="1">
    <source>
        <dbReference type="ARBA" id="ARBA00000968"/>
    </source>
</evidence>
<dbReference type="AlphaFoldDB" id="A0A3G8WGE4"/>
<evidence type="ECO:0000313" key="13">
    <source>
        <dbReference type="Proteomes" id="UP000282297"/>
    </source>
</evidence>
<dbReference type="NCBIfam" id="NF006767">
    <property type="entry name" value="PRK09289.1"/>
    <property type="match status" value="1"/>
</dbReference>
<dbReference type="Gene3D" id="2.40.30.20">
    <property type="match status" value="2"/>
</dbReference>
<dbReference type="NCBIfam" id="TIGR00187">
    <property type="entry name" value="ribE"/>
    <property type="match status" value="1"/>
</dbReference>
<evidence type="ECO:0000256" key="8">
    <source>
        <dbReference type="ARBA" id="ARBA00022737"/>
    </source>
</evidence>
<evidence type="ECO:0000256" key="4">
    <source>
        <dbReference type="ARBA" id="ARBA00012827"/>
    </source>
</evidence>
<organism evidence="12 13">
    <name type="scientific">Chryseobacterium taklimakanense</name>
    <dbReference type="NCBI Taxonomy" id="536441"/>
    <lineage>
        <taxon>Bacteria</taxon>
        <taxon>Pseudomonadati</taxon>
        <taxon>Bacteroidota</taxon>
        <taxon>Flavobacteriia</taxon>
        <taxon>Flavobacteriales</taxon>
        <taxon>Weeksellaceae</taxon>
        <taxon>Chryseobacterium group</taxon>
        <taxon>Chryseobacterium</taxon>
    </lineage>
</organism>
<reference evidence="13" key="1">
    <citation type="submission" date="2018-11" db="EMBL/GenBank/DDBJ databases">
        <title>Proposal to divide the Flavobacteriaceae and reorganize its genera based on Amino Acid Identity values calculated from whole genome sequences.</title>
        <authorList>
            <person name="Nicholson A.C."/>
            <person name="Gulvik C.A."/>
            <person name="Whitney A.M."/>
            <person name="Humrighouse B.W."/>
            <person name="Bell M."/>
            <person name="Holmes B."/>
            <person name="Steigerwalt A.B."/>
            <person name="Villarma A."/>
            <person name="Sheth M."/>
            <person name="Batra D."/>
            <person name="Pryor J."/>
            <person name="Bernardet J.-F."/>
            <person name="Hugo C."/>
            <person name="Kampfer P."/>
            <person name="Newman J.D."/>
            <person name="McQuiston J.R."/>
        </authorList>
    </citation>
    <scope>NUCLEOTIDE SEQUENCE [LARGE SCALE GENOMIC DNA]</scope>
    <source>
        <strain evidence="13">H4753</strain>
    </source>
</reference>
<evidence type="ECO:0000256" key="10">
    <source>
        <dbReference type="PROSITE-ProRule" id="PRU00524"/>
    </source>
</evidence>
<feature type="repeat" description="Lumazine-binding" evidence="10">
    <location>
        <begin position="96"/>
        <end position="192"/>
    </location>
</feature>
<evidence type="ECO:0000313" key="12">
    <source>
        <dbReference type="EMBL" id="AZI19613.1"/>
    </source>
</evidence>
<name>A0A3G8WGE4_9FLAO</name>
<dbReference type="GO" id="GO:0009231">
    <property type="term" value="P:riboflavin biosynthetic process"/>
    <property type="evidence" value="ECO:0007669"/>
    <property type="project" value="UniProtKB-KW"/>
</dbReference>
<dbReference type="SUPFAM" id="SSF63380">
    <property type="entry name" value="Riboflavin synthase domain-like"/>
    <property type="match status" value="2"/>
</dbReference>
<keyword evidence="8" id="KW-0677">Repeat</keyword>
<dbReference type="InterPro" id="IPR001783">
    <property type="entry name" value="Lumazine-bd"/>
</dbReference>